<dbReference type="GO" id="GO:0016491">
    <property type="term" value="F:oxidoreductase activity"/>
    <property type="evidence" value="ECO:0007669"/>
    <property type="project" value="InterPro"/>
</dbReference>
<dbReference type="InterPro" id="IPR002937">
    <property type="entry name" value="Amino_oxidase"/>
</dbReference>
<feature type="domain" description="Amine oxidase" evidence="1">
    <location>
        <begin position="6"/>
        <end position="133"/>
    </location>
</feature>
<evidence type="ECO:0000259" key="1">
    <source>
        <dbReference type="Pfam" id="PF01593"/>
    </source>
</evidence>
<protein>
    <recommendedName>
        <fullName evidence="1">Amine oxidase domain-containing protein</fullName>
    </recommendedName>
</protein>
<reference evidence="2" key="1">
    <citation type="submission" date="2023-01" db="EMBL/GenBank/DDBJ databases">
        <title>Genome assembly of the deep-sea coral Lophelia pertusa.</title>
        <authorList>
            <person name="Herrera S."/>
            <person name="Cordes E."/>
        </authorList>
    </citation>
    <scope>NUCLEOTIDE SEQUENCE</scope>
    <source>
        <strain evidence="2">USNM1676648</strain>
        <tissue evidence="2">Polyp</tissue>
    </source>
</reference>
<gene>
    <name evidence="2" type="ORF">OS493_022192</name>
</gene>
<name>A0A9X0CE58_9CNID</name>
<dbReference type="OrthoDB" id="10051671at2759"/>
<keyword evidence="3" id="KW-1185">Reference proteome</keyword>
<proteinExistence type="predicted"/>
<accession>A0A9X0CE58</accession>
<dbReference type="Proteomes" id="UP001163046">
    <property type="component" value="Unassembled WGS sequence"/>
</dbReference>
<dbReference type="Pfam" id="PF01593">
    <property type="entry name" value="Amino_oxidase"/>
    <property type="match status" value="2"/>
</dbReference>
<sequence>MKKETNVCLFEKDSRFGGRDYDVRFSRAPNIAISLGAWRVDKKHKKVMDLARRVKIPMLEMGHVKAVLFEARGFYASNLQSLKEQAFATLLSGPFANMTSSELYKYAWLNVTREKALEVPSYRDFLCQQFGNNFTVSTKKLIIAVPSFAFKEITGDVAAEIESNPLFEAILPHPAFKAAAIYSYPWWENVTSSHYNLTMKPFEIFRSGATCLVGTMPYSGRGPQGEAVIQLSYAWRACAIKWGEISKLSKAVFETELKKAVQEVFPGVVIPEPLEIVFKYWEEVAWYVNYP</sequence>
<evidence type="ECO:0000313" key="3">
    <source>
        <dbReference type="Proteomes" id="UP001163046"/>
    </source>
</evidence>
<comment type="caution">
    <text evidence="2">The sequence shown here is derived from an EMBL/GenBank/DDBJ whole genome shotgun (WGS) entry which is preliminary data.</text>
</comment>
<dbReference type="SUPFAM" id="SSF54373">
    <property type="entry name" value="FAD-linked reductases, C-terminal domain"/>
    <property type="match status" value="1"/>
</dbReference>
<feature type="domain" description="Amine oxidase" evidence="1">
    <location>
        <begin position="135"/>
        <end position="287"/>
    </location>
</feature>
<dbReference type="EMBL" id="MU827792">
    <property type="protein sequence ID" value="KAJ7330579.1"/>
    <property type="molecule type" value="Genomic_DNA"/>
</dbReference>
<dbReference type="AlphaFoldDB" id="A0A9X0CE58"/>
<organism evidence="2 3">
    <name type="scientific">Desmophyllum pertusum</name>
    <dbReference type="NCBI Taxonomy" id="174260"/>
    <lineage>
        <taxon>Eukaryota</taxon>
        <taxon>Metazoa</taxon>
        <taxon>Cnidaria</taxon>
        <taxon>Anthozoa</taxon>
        <taxon>Hexacorallia</taxon>
        <taxon>Scleractinia</taxon>
        <taxon>Caryophylliina</taxon>
        <taxon>Caryophylliidae</taxon>
        <taxon>Desmophyllum</taxon>
    </lineage>
</organism>
<evidence type="ECO:0000313" key="2">
    <source>
        <dbReference type="EMBL" id="KAJ7330579.1"/>
    </source>
</evidence>